<dbReference type="NCBIfam" id="TIGR03520">
    <property type="entry name" value="GldE"/>
    <property type="match status" value="1"/>
</dbReference>
<dbReference type="SMART" id="SM01091">
    <property type="entry name" value="CorC_HlyC"/>
    <property type="match status" value="1"/>
</dbReference>
<evidence type="ECO:0000256" key="1">
    <source>
        <dbReference type="ARBA" id="ARBA00004651"/>
    </source>
</evidence>
<dbReference type="InterPro" id="IPR046342">
    <property type="entry name" value="CBS_dom_sf"/>
</dbReference>
<keyword evidence="13" id="KW-1185">Reference proteome</keyword>
<keyword evidence="8 10" id="KW-0472">Membrane</keyword>
<evidence type="ECO:0000313" key="13">
    <source>
        <dbReference type="Proteomes" id="UP000295741"/>
    </source>
</evidence>
<evidence type="ECO:0000256" key="8">
    <source>
        <dbReference type="ARBA" id="ARBA00023136"/>
    </source>
</evidence>
<comment type="similarity">
    <text evidence="2">Belongs to the UPF0053 family.</text>
</comment>
<protein>
    <submittedName>
        <fullName evidence="12">Gliding motility-associated protein GldE</fullName>
    </submittedName>
</protein>
<dbReference type="PANTHER" id="PTHR22777">
    <property type="entry name" value="HEMOLYSIN-RELATED"/>
    <property type="match status" value="1"/>
</dbReference>
<comment type="subcellular location">
    <subcellularLocation>
        <location evidence="1">Cell membrane</location>
        <topology evidence="1">Multi-pass membrane protein</topology>
    </subcellularLocation>
</comment>
<evidence type="ECO:0000256" key="2">
    <source>
        <dbReference type="ARBA" id="ARBA00006337"/>
    </source>
</evidence>
<accession>A0A4V3C4M8</accession>
<evidence type="ECO:0000256" key="5">
    <source>
        <dbReference type="ARBA" id="ARBA00022737"/>
    </source>
</evidence>
<dbReference type="SUPFAM" id="SSF56176">
    <property type="entry name" value="FAD-binding/transporter-associated domain-like"/>
    <property type="match status" value="1"/>
</dbReference>
<dbReference type="InterPro" id="IPR016169">
    <property type="entry name" value="FAD-bd_PCMH_sub2"/>
</dbReference>
<feature type="domain" description="CBS" evidence="11">
    <location>
        <begin position="294"/>
        <end position="351"/>
    </location>
</feature>
<keyword evidence="6 10" id="KW-1133">Transmembrane helix</keyword>
<dbReference type="EMBL" id="SNWP01000011">
    <property type="protein sequence ID" value="TDO26638.1"/>
    <property type="molecule type" value="Genomic_DNA"/>
</dbReference>
<reference evidence="12 13" key="1">
    <citation type="submission" date="2019-03" db="EMBL/GenBank/DDBJ databases">
        <title>Genomic Encyclopedia of Archaeal and Bacterial Type Strains, Phase II (KMG-II): from individual species to whole genera.</title>
        <authorList>
            <person name="Goeker M."/>
        </authorList>
    </citation>
    <scope>NUCLEOTIDE SEQUENCE [LARGE SCALE GENOMIC DNA]</scope>
    <source>
        <strain evidence="12 13">DSM 28323</strain>
    </source>
</reference>
<dbReference type="CDD" id="cd04590">
    <property type="entry name" value="CBS_pair_CorC_HlyC_assoc"/>
    <property type="match status" value="1"/>
</dbReference>
<evidence type="ECO:0000256" key="6">
    <source>
        <dbReference type="ARBA" id="ARBA00022989"/>
    </source>
</evidence>
<dbReference type="Gene3D" id="3.30.465.10">
    <property type="match status" value="1"/>
</dbReference>
<dbReference type="Proteomes" id="UP000295741">
    <property type="component" value="Unassembled WGS sequence"/>
</dbReference>
<dbReference type="FunFam" id="3.10.580.10:FF:000002">
    <property type="entry name" value="Magnesium/cobalt efflux protein CorC"/>
    <property type="match status" value="1"/>
</dbReference>
<gene>
    <name evidence="12" type="ORF">BC659_1946</name>
</gene>
<dbReference type="Pfam" id="PF00571">
    <property type="entry name" value="CBS"/>
    <property type="match status" value="2"/>
</dbReference>
<organism evidence="12 13">
    <name type="scientific">Sediminibacterium goheungense</name>
    <dbReference type="NCBI Taxonomy" id="1086393"/>
    <lineage>
        <taxon>Bacteria</taxon>
        <taxon>Pseudomonadati</taxon>
        <taxon>Bacteroidota</taxon>
        <taxon>Chitinophagia</taxon>
        <taxon>Chitinophagales</taxon>
        <taxon>Chitinophagaceae</taxon>
        <taxon>Sediminibacterium</taxon>
    </lineage>
</organism>
<evidence type="ECO:0000256" key="10">
    <source>
        <dbReference type="SAM" id="Phobius"/>
    </source>
</evidence>
<evidence type="ECO:0000313" key="12">
    <source>
        <dbReference type="EMBL" id="TDO26638.1"/>
    </source>
</evidence>
<dbReference type="Gene3D" id="3.10.580.10">
    <property type="entry name" value="CBS-domain"/>
    <property type="match status" value="1"/>
</dbReference>
<dbReference type="SUPFAM" id="SSF54631">
    <property type="entry name" value="CBS-domain pair"/>
    <property type="match status" value="1"/>
</dbReference>
<dbReference type="InterPro" id="IPR000644">
    <property type="entry name" value="CBS_dom"/>
</dbReference>
<feature type="transmembrane region" description="Helical" evidence="10">
    <location>
        <begin position="115"/>
        <end position="134"/>
    </location>
</feature>
<dbReference type="SMART" id="SM00116">
    <property type="entry name" value="CBS"/>
    <property type="match status" value="2"/>
</dbReference>
<evidence type="ECO:0000256" key="3">
    <source>
        <dbReference type="ARBA" id="ARBA00022475"/>
    </source>
</evidence>
<keyword evidence="4 10" id="KW-0812">Transmembrane</keyword>
<keyword evidence="5" id="KW-0677">Repeat</keyword>
<name>A0A4V3C4M8_9BACT</name>
<dbReference type="GO" id="GO:0005886">
    <property type="term" value="C:plasma membrane"/>
    <property type="evidence" value="ECO:0007669"/>
    <property type="project" value="UniProtKB-SubCell"/>
</dbReference>
<dbReference type="PANTHER" id="PTHR22777:SF32">
    <property type="entry name" value="UPF0053 INNER MEMBRANE PROTEIN YFJD"/>
    <property type="match status" value="1"/>
</dbReference>
<dbReference type="AlphaFoldDB" id="A0A4V3C4M8"/>
<evidence type="ECO:0000259" key="11">
    <source>
        <dbReference type="PROSITE" id="PS51371"/>
    </source>
</evidence>
<sequence length="444" mass="50341">MDHHPVLLNLLNVPFLSALHPEGTTVLVMILLVLLFLSFVLSGSEVAFFSLTYKDINLLKSKQQPAYKRIVDLLEQPKTLLASLLIANSFINILIIFISNLLIDNMFNFEQFNAGWIEFLIKVLAVSFLLVLFGEVMPKVLATQNNIRFAKDFGGVVQVVAYTFAGMSKGLVKYSDIIERKLSSKSGNAYSLEELDHAIDLTTNETASENEKNILKGIVKFSNISVKQIMKTRMDVSGVEYDTPFNELISLISELNYSRLPVYKEDLDEVVGMIHTKDLLPHIQENEHFAWHSLLRSPYFVHEQKPIEDLLKEFQQKRIHFAVVVDEFGGTSGIVTLEDILEEVIGEIKDEFDEEDSGYKKIDDNNYIFEGRTMIHDVCKVMDIPADTFDEVKGESDSLAGLVLEIAGDIPKPSQIVITGDFEFTVLEVEKNRIQKIKIFIRPQ</sequence>
<feature type="domain" description="CBS" evidence="11">
    <location>
        <begin position="230"/>
        <end position="289"/>
    </location>
</feature>
<dbReference type="RefSeq" id="WP_246027112.1">
    <property type="nucleotide sequence ID" value="NZ_SNWP01000011.1"/>
</dbReference>
<comment type="caution">
    <text evidence="12">The sequence shown here is derived from an EMBL/GenBank/DDBJ whole genome shotgun (WGS) entry which is preliminary data.</text>
</comment>
<dbReference type="InterPro" id="IPR002550">
    <property type="entry name" value="CNNM"/>
</dbReference>
<dbReference type="InterPro" id="IPR044751">
    <property type="entry name" value="Ion_transp-like_CBS"/>
</dbReference>
<feature type="transmembrane region" description="Helical" evidence="10">
    <location>
        <begin position="79"/>
        <end position="103"/>
    </location>
</feature>
<evidence type="ECO:0000256" key="9">
    <source>
        <dbReference type="PROSITE-ProRule" id="PRU00703"/>
    </source>
</evidence>
<dbReference type="InterPro" id="IPR036318">
    <property type="entry name" value="FAD-bd_PCMH-like_sf"/>
</dbReference>
<feature type="transmembrane region" description="Helical" evidence="10">
    <location>
        <begin position="26"/>
        <end position="53"/>
    </location>
</feature>
<dbReference type="PROSITE" id="PS51371">
    <property type="entry name" value="CBS"/>
    <property type="match status" value="2"/>
</dbReference>
<evidence type="ECO:0000256" key="7">
    <source>
        <dbReference type="ARBA" id="ARBA00023122"/>
    </source>
</evidence>
<keyword evidence="7 9" id="KW-0129">CBS domain</keyword>
<dbReference type="GO" id="GO:0050660">
    <property type="term" value="F:flavin adenine dinucleotide binding"/>
    <property type="evidence" value="ECO:0007669"/>
    <property type="project" value="InterPro"/>
</dbReference>
<evidence type="ECO:0000256" key="4">
    <source>
        <dbReference type="ARBA" id="ARBA00022692"/>
    </source>
</evidence>
<keyword evidence="3" id="KW-1003">Cell membrane</keyword>
<dbReference type="Pfam" id="PF03471">
    <property type="entry name" value="CorC_HlyC"/>
    <property type="match status" value="1"/>
</dbReference>
<dbReference type="InterPro" id="IPR005170">
    <property type="entry name" value="Transptr-assoc_dom"/>
</dbReference>
<dbReference type="InterPro" id="IPR019862">
    <property type="entry name" value="Motility-assoc_prot_GldE"/>
</dbReference>
<dbReference type="Pfam" id="PF01595">
    <property type="entry name" value="CNNM"/>
    <property type="match status" value="1"/>
</dbReference>
<proteinExistence type="inferred from homology"/>